<feature type="transmembrane region" description="Helical" evidence="2">
    <location>
        <begin position="66"/>
        <end position="90"/>
    </location>
</feature>
<proteinExistence type="predicted"/>
<name>A0A6P1G8Y3_9RICK</name>
<feature type="transmembrane region" description="Helical" evidence="2">
    <location>
        <begin position="111"/>
        <end position="135"/>
    </location>
</feature>
<dbReference type="KEGG" id="nef:GP480_00355"/>
<dbReference type="Proteomes" id="UP000464912">
    <property type="component" value="Chromosome"/>
</dbReference>
<keyword evidence="2" id="KW-0812">Transmembrane</keyword>
<feature type="transmembrane region" description="Helical" evidence="2">
    <location>
        <begin position="34"/>
        <end position="54"/>
    </location>
</feature>
<sequence>MKTKVVRSGVLSQANESRRPVRPHRSGKPVVRSVLTFFAVVFPMMAGVLIAHLVCRLKFSFDSSRIVMYLCVPVSFTLLVTVLLGSRVAGDVGNERAMEAFVKSAGGAGRVLFVLPGIGMMLLAGLGLACAFLAYPANQEIASGAIGPYVKAESACVSMAVILAFFILLCHHYIVSRGVHEANCSGQMEDCAVEEGGRLAPVGQLPTAQ</sequence>
<evidence type="ECO:0000313" key="4">
    <source>
        <dbReference type="Proteomes" id="UP000464912"/>
    </source>
</evidence>
<evidence type="ECO:0000256" key="1">
    <source>
        <dbReference type="SAM" id="MobiDB-lite"/>
    </source>
</evidence>
<keyword evidence="2" id="KW-0472">Membrane</keyword>
<gene>
    <name evidence="3" type="ORF">GP480_00355</name>
</gene>
<dbReference type="AlphaFoldDB" id="A0A6P1G8Y3"/>
<keyword evidence="4" id="KW-1185">Reference proteome</keyword>
<reference evidence="3 4" key="1">
    <citation type="journal article" date="2020" name="MBio">
        <title>Erratum for Teymournejad et al., 'Isolation and Molecular Analysis of a Novel Neorickettsia Species That Causes Potomac Horse Fever'.</title>
        <authorList>
            <person name="Teymournejad O."/>
            <person name="Lin M."/>
            <person name="Bekebrede H."/>
            <person name="Kamr A."/>
            <person name="Toribio R.E."/>
            <person name="Arroyo L.G."/>
            <person name="Baird J.D."/>
            <person name="Rikihisa Y."/>
        </authorList>
    </citation>
    <scope>NUCLEOTIDE SEQUENCE [LARGE SCALE GENOMIC DNA]</scope>
    <source>
        <strain evidence="3 4">Fin17</strain>
    </source>
</reference>
<protein>
    <submittedName>
        <fullName evidence="3">Uncharacterized protein</fullName>
    </submittedName>
</protein>
<evidence type="ECO:0000313" key="3">
    <source>
        <dbReference type="EMBL" id="QHD64929.1"/>
    </source>
</evidence>
<reference evidence="3 4" key="2">
    <citation type="journal article" date="2020" name="MBio">
        <title>Isolation and Molecular Analysis of a Novel Neorickettsia Species That Causes Potomac Horse Fever.</title>
        <authorList>
            <person name="Teymournejad O."/>
            <person name="Lin M."/>
            <person name="Bekebrede H."/>
            <person name="Kamr A."/>
            <person name="Toribio R.E."/>
            <person name="Arroyo L.G."/>
            <person name="Baird J.D."/>
            <person name="Rikihisa Y."/>
        </authorList>
    </citation>
    <scope>NUCLEOTIDE SEQUENCE [LARGE SCALE GENOMIC DNA]</scope>
    <source>
        <strain evidence="3 4">Fin17</strain>
    </source>
</reference>
<organism evidence="3 4">
    <name type="scientific">Neorickettsia findlayensis</name>
    <dbReference type="NCBI Taxonomy" id="2686014"/>
    <lineage>
        <taxon>Bacteria</taxon>
        <taxon>Pseudomonadati</taxon>
        <taxon>Pseudomonadota</taxon>
        <taxon>Alphaproteobacteria</taxon>
        <taxon>Rickettsiales</taxon>
        <taxon>Anaplasmataceae</taxon>
        <taxon>Neorickettsia</taxon>
    </lineage>
</organism>
<feature type="transmembrane region" description="Helical" evidence="2">
    <location>
        <begin position="155"/>
        <end position="175"/>
    </location>
</feature>
<keyword evidence="2" id="KW-1133">Transmembrane helix</keyword>
<accession>A0A6P1G8Y3</accession>
<feature type="region of interest" description="Disordered" evidence="1">
    <location>
        <begin position="1"/>
        <end position="26"/>
    </location>
</feature>
<dbReference type="RefSeq" id="WP_160094842.1">
    <property type="nucleotide sequence ID" value="NZ_CP047224.1"/>
</dbReference>
<evidence type="ECO:0000256" key="2">
    <source>
        <dbReference type="SAM" id="Phobius"/>
    </source>
</evidence>
<dbReference type="EMBL" id="CP047224">
    <property type="protein sequence ID" value="QHD64929.1"/>
    <property type="molecule type" value="Genomic_DNA"/>
</dbReference>